<dbReference type="CDD" id="cd06470">
    <property type="entry name" value="ACD_IbpA-B_like"/>
    <property type="match status" value="1"/>
</dbReference>
<gene>
    <name evidence="6" type="ORF">ACFQS8_12700</name>
</gene>
<evidence type="ECO:0000313" key="7">
    <source>
        <dbReference type="Proteomes" id="UP001596492"/>
    </source>
</evidence>
<feature type="domain" description="SHSP" evidence="5">
    <location>
        <begin position="29"/>
        <end position="145"/>
    </location>
</feature>
<dbReference type="SUPFAM" id="SSF49764">
    <property type="entry name" value="HSP20-like chaperones"/>
    <property type="match status" value="1"/>
</dbReference>
<evidence type="ECO:0000256" key="3">
    <source>
        <dbReference type="RuleBase" id="RU003616"/>
    </source>
</evidence>
<dbReference type="InterPro" id="IPR008978">
    <property type="entry name" value="HSP20-like_chaperone"/>
</dbReference>
<dbReference type="PANTHER" id="PTHR47062:SF1">
    <property type="entry name" value="SMALL HEAT SHOCK PROTEIN IBPA"/>
    <property type="match status" value="1"/>
</dbReference>
<dbReference type="Proteomes" id="UP001596492">
    <property type="component" value="Unassembled WGS sequence"/>
</dbReference>
<keyword evidence="7" id="KW-1185">Reference proteome</keyword>
<sequence>MSTIDLTPLYRTMVGFDRMANLINTAQRLDGAQGYPPYNIEQLDENEFAIEIAVAGFSEDDLEIEIKEGQLTVVGKKAGPDTSSDENERNFLHRGIAERGFVRRFQVADHVIVTKADLKHGMLRIDLVRELPEAMKPRKIAIGSSQSTQNTPSETASIEDSSSETKKIGAA</sequence>
<reference evidence="7" key="1">
    <citation type="journal article" date="2019" name="Int. J. Syst. Evol. Microbiol.">
        <title>The Global Catalogue of Microorganisms (GCM) 10K type strain sequencing project: providing services to taxonomists for standard genome sequencing and annotation.</title>
        <authorList>
            <consortium name="The Broad Institute Genomics Platform"/>
            <consortium name="The Broad Institute Genome Sequencing Center for Infectious Disease"/>
            <person name="Wu L."/>
            <person name="Ma J."/>
        </authorList>
    </citation>
    <scope>NUCLEOTIDE SEQUENCE [LARGE SCALE GENOMIC DNA]</scope>
    <source>
        <strain evidence="7">CCUG 51308</strain>
    </source>
</reference>
<dbReference type="Gene3D" id="2.60.40.790">
    <property type="match status" value="1"/>
</dbReference>
<evidence type="ECO:0000256" key="2">
    <source>
        <dbReference type="PROSITE-ProRule" id="PRU00285"/>
    </source>
</evidence>
<evidence type="ECO:0000256" key="1">
    <source>
        <dbReference type="ARBA" id="ARBA00023016"/>
    </source>
</evidence>
<dbReference type="Pfam" id="PF00011">
    <property type="entry name" value="HSP20"/>
    <property type="match status" value="1"/>
</dbReference>
<comment type="similarity">
    <text evidence="2 3">Belongs to the small heat shock protein (HSP20) family.</text>
</comment>
<protein>
    <submittedName>
        <fullName evidence="6">Hsp20 family protein</fullName>
    </submittedName>
</protein>
<comment type="caution">
    <text evidence="6">The sequence shown here is derived from an EMBL/GenBank/DDBJ whole genome shotgun (WGS) entry which is preliminary data.</text>
</comment>
<dbReference type="PROSITE" id="PS01031">
    <property type="entry name" value="SHSP"/>
    <property type="match status" value="1"/>
</dbReference>
<proteinExistence type="inferred from homology"/>
<dbReference type="EMBL" id="JBHTBR010000005">
    <property type="protein sequence ID" value="MFC7292482.1"/>
    <property type="molecule type" value="Genomic_DNA"/>
</dbReference>
<organism evidence="6 7">
    <name type="scientific">Hirschia litorea</name>
    <dbReference type="NCBI Taxonomy" id="1199156"/>
    <lineage>
        <taxon>Bacteria</taxon>
        <taxon>Pseudomonadati</taxon>
        <taxon>Pseudomonadota</taxon>
        <taxon>Alphaproteobacteria</taxon>
        <taxon>Hyphomonadales</taxon>
        <taxon>Hyphomonadaceae</taxon>
        <taxon>Hirschia</taxon>
    </lineage>
</organism>
<dbReference type="InterPro" id="IPR037913">
    <property type="entry name" value="ACD_IbpA/B"/>
</dbReference>
<feature type="compositionally biased region" description="Polar residues" evidence="4">
    <location>
        <begin position="143"/>
        <end position="160"/>
    </location>
</feature>
<evidence type="ECO:0000259" key="5">
    <source>
        <dbReference type="PROSITE" id="PS01031"/>
    </source>
</evidence>
<dbReference type="RefSeq" id="WP_382167945.1">
    <property type="nucleotide sequence ID" value="NZ_JBHTBR010000005.1"/>
</dbReference>
<dbReference type="InterPro" id="IPR002068">
    <property type="entry name" value="A-crystallin/Hsp20_dom"/>
</dbReference>
<accession>A0ABW2INK9</accession>
<evidence type="ECO:0000256" key="4">
    <source>
        <dbReference type="SAM" id="MobiDB-lite"/>
    </source>
</evidence>
<feature type="region of interest" description="Disordered" evidence="4">
    <location>
        <begin position="139"/>
        <end position="171"/>
    </location>
</feature>
<name>A0ABW2INK9_9PROT</name>
<evidence type="ECO:0000313" key="6">
    <source>
        <dbReference type="EMBL" id="MFC7292482.1"/>
    </source>
</evidence>
<dbReference type="PANTHER" id="PTHR47062">
    <property type="match status" value="1"/>
</dbReference>
<keyword evidence="1" id="KW-0346">Stress response</keyword>